<reference evidence="8 9" key="1">
    <citation type="submission" date="2019-09" db="EMBL/GenBank/DDBJ databases">
        <title>Bird 10,000 Genomes (B10K) Project - Family phase.</title>
        <authorList>
            <person name="Zhang G."/>
        </authorList>
    </citation>
    <scope>NUCLEOTIDE SEQUENCE [LARGE SCALE GENOMIC DNA]</scope>
    <source>
        <strain evidence="8">B10K-DU-029-38</strain>
        <tissue evidence="8">Muscle</tissue>
    </source>
</reference>
<keyword evidence="3" id="KW-0540">Nuclease</keyword>
<evidence type="ECO:0000256" key="4">
    <source>
        <dbReference type="ARBA" id="ARBA00022759"/>
    </source>
</evidence>
<dbReference type="AlphaFoldDB" id="A0A7K8AVW6"/>
<evidence type="ECO:0000256" key="3">
    <source>
        <dbReference type="ARBA" id="ARBA00022722"/>
    </source>
</evidence>
<proteinExistence type="predicted"/>
<dbReference type="Proteomes" id="UP000517678">
    <property type="component" value="Unassembled WGS sequence"/>
</dbReference>
<evidence type="ECO:0000256" key="2">
    <source>
        <dbReference type="ARBA" id="ARBA00022695"/>
    </source>
</evidence>
<dbReference type="PROSITE" id="PS50994">
    <property type="entry name" value="INTEGRASE"/>
    <property type="match status" value="1"/>
</dbReference>
<evidence type="ECO:0000256" key="6">
    <source>
        <dbReference type="ARBA" id="ARBA00022918"/>
    </source>
</evidence>
<name>A0A7K8AVW6_9CORV</name>
<dbReference type="GO" id="GO:0035613">
    <property type="term" value="F:RNA stem-loop binding"/>
    <property type="evidence" value="ECO:0007669"/>
    <property type="project" value="TreeGrafter"/>
</dbReference>
<gene>
    <name evidence="8" type="primary">Ervk25_0</name>
    <name evidence="8" type="ORF">CNELOR_R15775</name>
</gene>
<keyword evidence="6" id="KW-0695">RNA-directed DNA polymerase</keyword>
<dbReference type="Pfam" id="PF00665">
    <property type="entry name" value="rve"/>
    <property type="match status" value="1"/>
</dbReference>
<evidence type="ECO:0000313" key="8">
    <source>
        <dbReference type="EMBL" id="NXB06855.1"/>
    </source>
</evidence>
<dbReference type="SUPFAM" id="SSF53098">
    <property type="entry name" value="Ribonuclease H-like"/>
    <property type="match status" value="1"/>
</dbReference>
<dbReference type="GO" id="GO:0004519">
    <property type="term" value="F:endonuclease activity"/>
    <property type="evidence" value="ECO:0007669"/>
    <property type="project" value="UniProtKB-KW"/>
</dbReference>
<evidence type="ECO:0000259" key="7">
    <source>
        <dbReference type="PROSITE" id="PS50994"/>
    </source>
</evidence>
<keyword evidence="1" id="KW-0808">Transferase</keyword>
<dbReference type="EMBL" id="VZTF01005384">
    <property type="protein sequence ID" value="NXB06855.1"/>
    <property type="molecule type" value="Genomic_DNA"/>
</dbReference>
<dbReference type="PANTHER" id="PTHR41694:SF3">
    <property type="entry name" value="RNA-DIRECTED DNA POLYMERASE-RELATED"/>
    <property type="match status" value="1"/>
</dbReference>
<dbReference type="Gene3D" id="3.30.420.10">
    <property type="entry name" value="Ribonuclease H-like superfamily/Ribonuclease H"/>
    <property type="match status" value="1"/>
</dbReference>
<comment type="caution">
    <text evidence="8">The sequence shown here is derived from an EMBL/GenBank/DDBJ whole genome shotgun (WGS) entry which is preliminary data.</text>
</comment>
<protein>
    <submittedName>
        <fullName evidence="8">POK25 protein</fullName>
    </submittedName>
</protein>
<keyword evidence="2" id="KW-0548">Nucleotidyltransferase</keyword>
<accession>A0A7K8AVW6</accession>
<evidence type="ECO:0000313" key="9">
    <source>
        <dbReference type="Proteomes" id="UP000517678"/>
    </source>
</evidence>
<feature type="domain" description="Integrase catalytic" evidence="7">
    <location>
        <begin position="1"/>
        <end position="106"/>
    </location>
</feature>
<feature type="non-terminal residue" evidence="8">
    <location>
        <position position="1"/>
    </location>
</feature>
<dbReference type="InterPro" id="IPR001584">
    <property type="entry name" value="Integrase_cat-core"/>
</dbReference>
<evidence type="ECO:0000256" key="1">
    <source>
        <dbReference type="ARBA" id="ARBA00022679"/>
    </source>
</evidence>
<dbReference type="GO" id="GO:0003964">
    <property type="term" value="F:RNA-directed DNA polymerase activity"/>
    <property type="evidence" value="ECO:0007669"/>
    <property type="project" value="UniProtKB-KW"/>
</dbReference>
<dbReference type="GO" id="GO:0015074">
    <property type="term" value="P:DNA integration"/>
    <property type="evidence" value="ECO:0007669"/>
    <property type="project" value="InterPro"/>
</dbReference>
<feature type="non-terminal residue" evidence="8">
    <location>
        <position position="106"/>
    </location>
</feature>
<keyword evidence="4" id="KW-0255">Endonuclease</keyword>
<keyword evidence="9" id="KW-1185">Reference proteome</keyword>
<sequence>RGCTACQLWQSDVTHVLFFGWQKFVHCSIDLFSGFLVITTHTGESAKDVRHHFLRAFATMVGRLQEIHTDNDPAYQSSSVATFLQAWSVCHSFGIAHNSGGCGTDE</sequence>
<evidence type="ECO:0000256" key="5">
    <source>
        <dbReference type="ARBA" id="ARBA00022801"/>
    </source>
</evidence>
<dbReference type="InterPro" id="IPR036397">
    <property type="entry name" value="RNaseH_sf"/>
</dbReference>
<dbReference type="PANTHER" id="PTHR41694">
    <property type="entry name" value="ENDOGENOUS RETROVIRUS GROUP K MEMBER POL PROTEIN"/>
    <property type="match status" value="1"/>
</dbReference>
<dbReference type="InterPro" id="IPR012337">
    <property type="entry name" value="RNaseH-like_sf"/>
</dbReference>
<organism evidence="8 9">
    <name type="scientific">Cnemophilus loriae</name>
    <name type="common">Loria's bird-of-paradise</name>
    <dbReference type="NCBI Taxonomy" id="254448"/>
    <lineage>
        <taxon>Eukaryota</taxon>
        <taxon>Metazoa</taxon>
        <taxon>Chordata</taxon>
        <taxon>Craniata</taxon>
        <taxon>Vertebrata</taxon>
        <taxon>Euteleostomi</taxon>
        <taxon>Archelosauria</taxon>
        <taxon>Archosauria</taxon>
        <taxon>Dinosauria</taxon>
        <taxon>Saurischia</taxon>
        <taxon>Theropoda</taxon>
        <taxon>Coelurosauria</taxon>
        <taxon>Aves</taxon>
        <taxon>Neognathae</taxon>
        <taxon>Neoaves</taxon>
        <taxon>Telluraves</taxon>
        <taxon>Australaves</taxon>
        <taxon>Passeriformes</taxon>
        <taxon>Corvoidea</taxon>
        <taxon>Corvidae</taxon>
        <taxon>Cnemophilus</taxon>
    </lineage>
</organism>
<keyword evidence="5" id="KW-0378">Hydrolase</keyword>
<dbReference type="GO" id="GO:0016787">
    <property type="term" value="F:hydrolase activity"/>
    <property type="evidence" value="ECO:0007669"/>
    <property type="project" value="UniProtKB-KW"/>
</dbReference>